<sequence length="65" mass="7838">MLRRFTRRVQQSGALMHARKRKFHPSKVTKRSMRESALRRIVVARERVRLEKLGKSPKDEKKKPR</sequence>
<dbReference type="Proteomes" id="UP000178510">
    <property type="component" value="Unassembled WGS sequence"/>
</dbReference>
<name>A0A1G2KXZ0_9BACT</name>
<dbReference type="AlphaFoldDB" id="A0A1G2KXZ0"/>
<evidence type="ECO:0000256" key="1">
    <source>
        <dbReference type="SAM" id="MobiDB-lite"/>
    </source>
</evidence>
<evidence type="ECO:0000313" key="2">
    <source>
        <dbReference type="EMBL" id="OHA04335.1"/>
    </source>
</evidence>
<organism evidence="2 3">
    <name type="scientific">Candidatus Sungbacteria bacterium RIFCSPHIGHO2_02_FULL_52_23</name>
    <dbReference type="NCBI Taxonomy" id="1802274"/>
    <lineage>
        <taxon>Bacteria</taxon>
        <taxon>Candidatus Sungiibacteriota</taxon>
    </lineage>
</organism>
<feature type="region of interest" description="Disordered" evidence="1">
    <location>
        <begin position="1"/>
        <end position="36"/>
    </location>
</feature>
<proteinExistence type="predicted"/>
<gene>
    <name evidence="2" type="ORF">A3J58_03065</name>
</gene>
<evidence type="ECO:0008006" key="4">
    <source>
        <dbReference type="Google" id="ProtNLM"/>
    </source>
</evidence>
<evidence type="ECO:0000313" key="3">
    <source>
        <dbReference type="Proteomes" id="UP000178510"/>
    </source>
</evidence>
<comment type="caution">
    <text evidence="2">The sequence shown here is derived from an EMBL/GenBank/DDBJ whole genome shotgun (WGS) entry which is preliminary data.</text>
</comment>
<feature type="compositionally biased region" description="Basic residues" evidence="1">
    <location>
        <begin position="17"/>
        <end position="31"/>
    </location>
</feature>
<protein>
    <recommendedName>
        <fullName evidence="4">30S ribosomal protein S21</fullName>
    </recommendedName>
</protein>
<dbReference type="EMBL" id="MHQM01000001">
    <property type="protein sequence ID" value="OHA04335.1"/>
    <property type="molecule type" value="Genomic_DNA"/>
</dbReference>
<accession>A0A1G2KXZ0</accession>
<dbReference type="STRING" id="1802274.A3J58_03065"/>
<reference evidence="2 3" key="1">
    <citation type="journal article" date="2016" name="Nat. Commun.">
        <title>Thousands of microbial genomes shed light on interconnected biogeochemical processes in an aquifer system.</title>
        <authorList>
            <person name="Anantharaman K."/>
            <person name="Brown C.T."/>
            <person name="Hug L.A."/>
            <person name="Sharon I."/>
            <person name="Castelle C.J."/>
            <person name="Probst A.J."/>
            <person name="Thomas B.C."/>
            <person name="Singh A."/>
            <person name="Wilkins M.J."/>
            <person name="Karaoz U."/>
            <person name="Brodie E.L."/>
            <person name="Williams K.H."/>
            <person name="Hubbard S.S."/>
            <person name="Banfield J.F."/>
        </authorList>
    </citation>
    <scope>NUCLEOTIDE SEQUENCE [LARGE SCALE GENOMIC DNA]</scope>
</reference>